<evidence type="ECO:0008006" key="4">
    <source>
        <dbReference type="Google" id="ProtNLM"/>
    </source>
</evidence>
<accession>A0A9D7SE23</accession>
<feature type="chain" id="PRO_5039218705" description="BIG2 domain-containing protein" evidence="1">
    <location>
        <begin position="25"/>
        <end position="124"/>
    </location>
</feature>
<protein>
    <recommendedName>
        <fullName evidence="4">BIG2 domain-containing protein</fullName>
    </recommendedName>
</protein>
<dbReference type="EMBL" id="JADKIO010000005">
    <property type="protein sequence ID" value="MBK9795894.1"/>
    <property type="molecule type" value="Genomic_DNA"/>
</dbReference>
<sequence length="124" mass="13312">MKPQPHLLFRSLAASSLLLALACAAPGSTVPAKPAEPFKPMLKLRPVTVSLVAGATQSFQAEINYQEGLRYLRQPVAWRVVEPQGGTINGAGLYTAPGTPGVFHVEVRREDFPEVFASATVTVR</sequence>
<comment type="caution">
    <text evidence="2">The sequence shown here is derived from an EMBL/GenBank/DDBJ whole genome shotgun (WGS) entry which is preliminary data.</text>
</comment>
<dbReference type="Proteomes" id="UP000886657">
    <property type="component" value="Unassembled WGS sequence"/>
</dbReference>
<dbReference type="PROSITE" id="PS51257">
    <property type="entry name" value="PROKAR_LIPOPROTEIN"/>
    <property type="match status" value="1"/>
</dbReference>
<evidence type="ECO:0000313" key="3">
    <source>
        <dbReference type="Proteomes" id="UP000886657"/>
    </source>
</evidence>
<evidence type="ECO:0000256" key="1">
    <source>
        <dbReference type="SAM" id="SignalP"/>
    </source>
</evidence>
<proteinExistence type="predicted"/>
<evidence type="ECO:0000313" key="2">
    <source>
        <dbReference type="EMBL" id="MBK9795894.1"/>
    </source>
</evidence>
<feature type="signal peptide" evidence="1">
    <location>
        <begin position="1"/>
        <end position="24"/>
    </location>
</feature>
<gene>
    <name evidence="2" type="ORF">IPP58_05270</name>
</gene>
<reference evidence="2" key="1">
    <citation type="submission" date="2020-10" db="EMBL/GenBank/DDBJ databases">
        <title>Connecting structure to function with the recovery of over 1000 high-quality activated sludge metagenome-assembled genomes encoding full-length rRNA genes using long-read sequencing.</title>
        <authorList>
            <person name="Singleton C.M."/>
            <person name="Petriglieri F."/>
            <person name="Kristensen J.M."/>
            <person name="Kirkegaard R.H."/>
            <person name="Michaelsen T.Y."/>
            <person name="Andersen M.H."/>
            <person name="Karst S.M."/>
            <person name="Dueholm M.S."/>
            <person name="Nielsen P.H."/>
            <person name="Albertsen M."/>
        </authorList>
    </citation>
    <scope>NUCLEOTIDE SEQUENCE</scope>
    <source>
        <strain evidence="2">Skiv_18-Q3-R9-52_MAXAC.067</strain>
    </source>
</reference>
<keyword evidence="1" id="KW-0732">Signal</keyword>
<organism evidence="2 3">
    <name type="scientific">Candidatus Geothrix skivensis</name>
    <dbReference type="NCBI Taxonomy" id="2954439"/>
    <lineage>
        <taxon>Bacteria</taxon>
        <taxon>Pseudomonadati</taxon>
        <taxon>Acidobacteriota</taxon>
        <taxon>Holophagae</taxon>
        <taxon>Holophagales</taxon>
        <taxon>Holophagaceae</taxon>
        <taxon>Geothrix</taxon>
    </lineage>
</organism>
<dbReference type="AlphaFoldDB" id="A0A9D7SE23"/>
<name>A0A9D7SE23_9BACT</name>